<keyword evidence="2" id="KW-1185">Reference proteome</keyword>
<protein>
    <submittedName>
        <fullName evidence="1">Uncharacterized protein</fullName>
    </submittedName>
</protein>
<sequence>MTELIDGFYFENFKIDKVHKIGRKKFVKYLNDDTGKLVVANRQDVPVDNFVNLVGEDWFSLLACFTMSPFLLENQVKSVAKPKGKMTSDDYVKLNNALYSLQSLGVLSKYEYDFNTLDGKKDVAYVLNDCRPLVDYFDDFSELQKHWKDKEIPAFERKKFLNWDNAARLFWKLIKNKIQTRLYNIDDPVLFFSYQNQAYGIDFGRGMSEHNFVSNNYGIPILNFYLEDYSGKHDPQTEICAWDLEKPMSEWLNNFDLEKWKNDRNTYLEEREERMEYRRKHKILGRFFG</sequence>
<dbReference type="RefSeq" id="WP_057826746.1">
    <property type="nucleotide sequence ID" value="NZ_BJUI01000047.1"/>
</dbReference>
<proteinExistence type="predicted"/>
<evidence type="ECO:0000313" key="2">
    <source>
        <dbReference type="Proteomes" id="UP000321722"/>
    </source>
</evidence>
<evidence type="ECO:0000313" key="1">
    <source>
        <dbReference type="EMBL" id="GEK42714.1"/>
    </source>
</evidence>
<comment type="caution">
    <text evidence="1">The sequence shown here is derived from an EMBL/GenBank/DDBJ whole genome shotgun (WGS) entry which is preliminary data.</text>
</comment>
<accession>A0A510WU10</accession>
<reference evidence="1 2" key="1">
    <citation type="submission" date="2019-07" db="EMBL/GenBank/DDBJ databases">
        <title>Whole genome shotgun sequence of Lactobacillus aviarius subsp. aviarius NBRC 102162.</title>
        <authorList>
            <person name="Hosoyama A."/>
            <person name="Uohara A."/>
            <person name="Ohji S."/>
            <person name="Ichikawa N."/>
        </authorList>
    </citation>
    <scope>NUCLEOTIDE SEQUENCE [LARGE SCALE GENOMIC DNA]</scope>
    <source>
        <strain evidence="1 2">NBRC 102162</strain>
    </source>
</reference>
<gene>
    <name evidence="1" type="ORF">LAV01_15460</name>
</gene>
<organism evidence="1 2">
    <name type="scientific">Ligilactobacillus aviarius</name>
    <dbReference type="NCBI Taxonomy" id="1606"/>
    <lineage>
        <taxon>Bacteria</taxon>
        <taxon>Bacillati</taxon>
        <taxon>Bacillota</taxon>
        <taxon>Bacilli</taxon>
        <taxon>Lactobacillales</taxon>
        <taxon>Lactobacillaceae</taxon>
        <taxon>Ligilactobacillus</taxon>
    </lineage>
</organism>
<name>A0A510WU10_9LACO</name>
<dbReference type="GeneID" id="29934729"/>
<dbReference type="Proteomes" id="UP000321722">
    <property type="component" value="Unassembled WGS sequence"/>
</dbReference>
<dbReference type="EMBL" id="BJUI01000047">
    <property type="protein sequence ID" value="GEK42714.1"/>
    <property type="molecule type" value="Genomic_DNA"/>
</dbReference>
<dbReference type="AlphaFoldDB" id="A0A510WU10"/>